<dbReference type="RefSeq" id="WP_354660679.1">
    <property type="nucleotide sequence ID" value="NZ_JBEXAC010000001.1"/>
</dbReference>
<gene>
    <name evidence="2" type="ORF">ABR189_11715</name>
</gene>
<dbReference type="InterPro" id="IPR036378">
    <property type="entry name" value="FAS1_dom_sf"/>
</dbReference>
<protein>
    <submittedName>
        <fullName evidence="2">Fasciclin domain-containing protein</fullName>
    </submittedName>
</protein>
<proteinExistence type="predicted"/>
<dbReference type="Gene3D" id="2.30.180.10">
    <property type="entry name" value="FAS1 domain"/>
    <property type="match status" value="1"/>
</dbReference>
<dbReference type="SUPFAM" id="SSF82153">
    <property type="entry name" value="FAS1 domain"/>
    <property type="match status" value="1"/>
</dbReference>
<organism evidence="2 3">
    <name type="scientific">Chitinophaga defluvii</name>
    <dbReference type="NCBI Taxonomy" id="3163343"/>
    <lineage>
        <taxon>Bacteria</taxon>
        <taxon>Pseudomonadati</taxon>
        <taxon>Bacteroidota</taxon>
        <taxon>Chitinophagia</taxon>
        <taxon>Chitinophagales</taxon>
        <taxon>Chitinophagaceae</taxon>
        <taxon>Chitinophaga</taxon>
    </lineage>
</organism>
<dbReference type="InterPro" id="IPR000782">
    <property type="entry name" value="FAS1_domain"/>
</dbReference>
<feature type="domain" description="FAS1" evidence="1">
    <location>
        <begin position="36"/>
        <end position="211"/>
    </location>
</feature>
<dbReference type="PROSITE" id="PS51257">
    <property type="entry name" value="PROKAR_LIPOPROTEIN"/>
    <property type="match status" value="1"/>
</dbReference>
<evidence type="ECO:0000313" key="2">
    <source>
        <dbReference type="EMBL" id="MET6998044.1"/>
    </source>
</evidence>
<dbReference type="Pfam" id="PF02469">
    <property type="entry name" value="Fasciclin"/>
    <property type="match status" value="1"/>
</dbReference>
<evidence type="ECO:0000313" key="3">
    <source>
        <dbReference type="Proteomes" id="UP001549749"/>
    </source>
</evidence>
<name>A0ABV2T7A8_9BACT</name>
<sequence>MYRNMSFILCSCIILVFASCKKEYFRDTGTHKGVFAGNSVQYLGTNPLLFDTIAYVVNKSGLEEVLTKDQVTFFVPTDRAIKQAMDMLNDYRFTIGKDSAQMSNIPAVVWRKFLSRYIIRGKYMARDFARRDELKLEAFPGQFFETLDGFVMNIGLIYSSYGGVDAVGPRTLRLTYIYDLAEPTRGRVLSDVASSDLQTDNGVVHVLMDGHFFGFDTKDFIETAELYLN</sequence>
<accession>A0ABV2T7A8</accession>
<evidence type="ECO:0000259" key="1">
    <source>
        <dbReference type="PROSITE" id="PS50213"/>
    </source>
</evidence>
<dbReference type="EMBL" id="JBEXAC010000001">
    <property type="protein sequence ID" value="MET6998044.1"/>
    <property type="molecule type" value="Genomic_DNA"/>
</dbReference>
<reference evidence="2 3" key="1">
    <citation type="submission" date="2024-06" db="EMBL/GenBank/DDBJ databases">
        <title>Chitinophaga defluvii sp. nov., isolated from municipal sewage.</title>
        <authorList>
            <person name="Zhang L."/>
        </authorList>
    </citation>
    <scope>NUCLEOTIDE SEQUENCE [LARGE SCALE GENOMIC DNA]</scope>
    <source>
        <strain evidence="2 3">H8</strain>
    </source>
</reference>
<comment type="caution">
    <text evidence="2">The sequence shown here is derived from an EMBL/GenBank/DDBJ whole genome shotgun (WGS) entry which is preliminary data.</text>
</comment>
<dbReference type="Proteomes" id="UP001549749">
    <property type="component" value="Unassembled WGS sequence"/>
</dbReference>
<dbReference type="PROSITE" id="PS50213">
    <property type="entry name" value="FAS1"/>
    <property type="match status" value="1"/>
</dbReference>
<keyword evidence="3" id="KW-1185">Reference proteome</keyword>